<organism evidence="3">
    <name type="scientific">Clastoptera arizonana</name>
    <name type="common">Arizona spittle bug</name>
    <dbReference type="NCBI Taxonomy" id="38151"/>
    <lineage>
        <taxon>Eukaryota</taxon>
        <taxon>Metazoa</taxon>
        <taxon>Ecdysozoa</taxon>
        <taxon>Arthropoda</taxon>
        <taxon>Hexapoda</taxon>
        <taxon>Insecta</taxon>
        <taxon>Pterygota</taxon>
        <taxon>Neoptera</taxon>
        <taxon>Paraneoptera</taxon>
        <taxon>Hemiptera</taxon>
        <taxon>Auchenorrhyncha</taxon>
        <taxon>Cercopoidea</taxon>
        <taxon>Clastopteridae</taxon>
        <taxon>Clastoptera</taxon>
    </lineage>
</organism>
<dbReference type="Pfam" id="PF16033">
    <property type="entry name" value="DUF4789"/>
    <property type="match status" value="2"/>
</dbReference>
<evidence type="ECO:0000256" key="1">
    <source>
        <dbReference type="SAM" id="SignalP"/>
    </source>
</evidence>
<feature type="domain" description="DUF4789" evidence="2">
    <location>
        <begin position="63"/>
        <end position="118"/>
    </location>
</feature>
<dbReference type="AlphaFoldDB" id="A0A1B6CA48"/>
<dbReference type="EMBL" id="GEDC01026994">
    <property type="protein sequence ID" value="JAS10304.1"/>
    <property type="molecule type" value="Transcribed_RNA"/>
</dbReference>
<dbReference type="PANTHER" id="PTHR21177">
    <property type="entry name" value="IP06524P-RELATED"/>
    <property type="match status" value="1"/>
</dbReference>
<keyword evidence="1" id="KW-0732">Signal</keyword>
<proteinExistence type="predicted"/>
<feature type="chain" id="PRO_5008580247" description="DUF4789 domain-containing protein" evidence="1">
    <location>
        <begin position="30"/>
        <end position="510"/>
    </location>
</feature>
<evidence type="ECO:0000313" key="3">
    <source>
        <dbReference type="EMBL" id="JAS10304.1"/>
    </source>
</evidence>
<dbReference type="PANTHER" id="PTHR21177:SF7">
    <property type="entry name" value="GH11627P"/>
    <property type="match status" value="1"/>
</dbReference>
<name>A0A1B6CA48_9HEMI</name>
<reference evidence="3" key="1">
    <citation type="submission" date="2015-12" db="EMBL/GenBank/DDBJ databases">
        <title>De novo transcriptome assembly of four potential Pierce s Disease insect vectors from Arizona vineyards.</title>
        <authorList>
            <person name="Tassone E.E."/>
        </authorList>
    </citation>
    <scope>NUCLEOTIDE SEQUENCE</scope>
</reference>
<feature type="signal peptide" evidence="1">
    <location>
        <begin position="1"/>
        <end position="29"/>
    </location>
</feature>
<protein>
    <recommendedName>
        <fullName evidence="2">DUF4789 domain-containing protein</fullName>
    </recommendedName>
</protein>
<feature type="domain" description="DUF4789" evidence="2">
    <location>
        <begin position="260"/>
        <end position="316"/>
    </location>
</feature>
<gene>
    <name evidence="3" type="ORF">g.1110</name>
</gene>
<accession>A0A1B6CA48</accession>
<evidence type="ECO:0000259" key="2">
    <source>
        <dbReference type="Pfam" id="PF16033"/>
    </source>
</evidence>
<dbReference type="InterPro" id="IPR031993">
    <property type="entry name" value="DUF4789"/>
</dbReference>
<sequence length="510" mass="56223">MDILYRTILPIWLLLILNIDGAIVPPPWANPNNNPCATQPGGWQLLYWPIDGKCYKIFHKGYPCPESMELTPGANMTAECRCPPGSAQNPQDSLCHRLYSMGPCKQGEYFAPTNDYSSEHRTQRQRWGSCLEVEPCAKIGTLFWPREGRCFPSYTQGPCPGGQLFAPGYPDSPIGECRCDNNGRMGRFFWGGSGTCHEHYTPGPCQEKGTLFLPDGKCGCHSGLQQYHEESNQCYQIGTVGPCRPGHHFLPNKKNATGMELNHAQCQCKDGHILWKDDGICYRPFTRGPCKQGEMFNINYNGGNTTTSCVPIPCPSGRLYFPGGKGCHRVGTQGPCPPGQVVLFQDSVKTSVEGISYQGMCGCAVTSNDPQSFYPTLRADNRGVHTDRCLANGRREDSNLIVPNGEGRGNGVTLNGVNCGLRRGLITWSDNTCQQLYTQGPCKDGEWVVPDRQGGQRRGRSWRLGKCECRSGYETVVNEDSGEVTCQSPAVRIAKFLNTESQKNGSFLTN</sequence>